<feature type="chain" id="PRO_5007176183" evidence="12">
    <location>
        <begin position="18"/>
        <end position="150"/>
    </location>
</feature>
<keyword evidence="7" id="KW-1133">Transmembrane helix</keyword>
<feature type="signal peptide" evidence="12">
    <location>
        <begin position="1"/>
        <end position="17"/>
    </location>
</feature>
<keyword evidence="12" id="KW-0732">Signal</keyword>
<dbReference type="AlphaFoldDB" id="A0A124SDY9"/>
<dbReference type="STRING" id="59895.A0A124SDY9"/>
<evidence type="ECO:0000256" key="5">
    <source>
        <dbReference type="ARBA" id="ARBA00022692"/>
    </source>
</evidence>
<reference evidence="13 14" key="1">
    <citation type="journal article" date="2016" name="Sci. Rep.">
        <title>The genome sequence of the outbreeding globe artichoke constructed de novo incorporating a phase-aware low-pass sequencing strategy of F1 progeny.</title>
        <authorList>
            <person name="Scaglione D."/>
            <person name="Reyes-Chin-Wo S."/>
            <person name="Acquadro A."/>
            <person name="Froenicke L."/>
            <person name="Portis E."/>
            <person name="Beitel C."/>
            <person name="Tirone M."/>
            <person name="Mauro R."/>
            <person name="Lo Monaco A."/>
            <person name="Mauromicale G."/>
            <person name="Faccioli P."/>
            <person name="Cattivelli L."/>
            <person name="Rieseberg L."/>
            <person name="Michelmore R."/>
            <person name="Lanteri S."/>
        </authorList>
    </citation>
    <scope>NUCLEOTIDE SEQUENCE [LARGE SCALE GENOMIC DNA]</scope>
    <source>
        <strain evidence="13">2C</strain>
    </source>
</reference>
<dbReference type="SUPFAM" id="SSF48264">
    <property type="entry name" value="Cytochrome P450"/>
    <property type="match status" value="1"/>
</dbReference>
<proteinExistence type="inferred from homology"/>
<evidence type="ECO:0000256" key="6">
    <source>
        <dbReference type="ARBA" id="ARBA00022723"/>
    </source>
</evidence>
<dbReference type="GO" id="GO:0005506">
    <property type="term" value="F:iron ion binding"/>
    <property type="evidence" value="ECO:0007669"/>
    <property type="project" value="InterPro"/>
</dbReference>
<keyword evidence="9" id="KW-0408">Iron</keyword>
<keyword evidence="10" id="KW-0503">Monooxygenase</keyword>
<dbReference type="Gene3D" id="1.10.630.10">
    <property type="entry name" value="Cytochrome P450"/>
    <property type="match status" value="1"/>
</dbReference>
<keyword evidence="11" id="KW-0472">Membrane</keyword>
<dbReference type="Gramene" id="KVH98452">
    <property type="protein sequence ID" value="KVH98452"/>
    <property type="gene ID" value="Ccrd_023327"/>
</dbReference>
<gene>
    <name evidence="13" type="ORF">Ccrd_023327</name>
</gene>
<evidence type="ECO:0000256" key="12">
    <source>
        <dbReference type="SAM" id="SignalP"/>
    </source>
</evidence>
<dbReference type="OMA" id="ERYCPLM"/>
<evidence type="ECO:0000256" key="2">
    <source>
        <dbReference type="ARBA" id="ARBA00004167"/>
    </source>
</evidence>
<evidence type="ECO:0000256" key="11">
    <source>
        <dbReference type="ARBA" id="ARBA00023136"/>
    </source>
</evidence>
<dbReference type="InterPro" id="IPR036396">
    <property type="entry name" value="Cyt_P450_sf"/>
</dbReference>
<dbReference type="GO" id="GO:0016705">
    <property type="term" value="F:oxidoreductase activity, acting on paired donors, with incorporation or reduction of molecular oxygen"/>
    <property type="evidence" value="ECO:0007669"/>
    <property type="project" value="InterPro"/>
</dbReference>
<evidence type="ECO:0000313" key="14">
    <source>
        <dbReference type="Proteomes" id="UP000243975"/>
    </source>
</evidence>
<sequence length="150" mass="17130">MRRCMTVDLMLLWAVAGKVVFDQNPLPLPPGPAGLPVIGNLHQLDTSNLSDHLWRLSKRFGPLMSLRLGRIQTLVVSSAEMAKEILKTNDLIFCTRPVLTGQQKFSYNNKDIAFSPYNEHWRQMRKLCTLHLFSSKQVNSFGSVREEEVF</sequence>
<dbReference type="PANTHER" id="PTHR47955:SF22">
    <property type="entry name" value="CYTOCHROME P450 83B1-LIKE"/>
    <property type="match status" value="1"/>
</dbReference>
<dbReference type="Proteomes" id="UP000243975">
    <property type="component" value="Unassembled WGS sequence"/>
</dbReference>
<evidence type="ECO:0000256" key="7">
    <source>
        <dbReference type="ARBA" id="ARBA00022989"/>
    </source>
</evidence>
<organism evidence="13 14">
    <name type="scientific">Cynara cardunculus var. scolymus</name>
    <name type="common">Globe artichoke</name>
    <name type="synonym">Cynara scolymus</name>
    <dbReference type="NCBI Taxonomy" id="59895"/>
    <lineage>
        <taxon>Eukaryota</taxon>
        <taxon>Viridiplantae</taxon>
        <taxon>Streptophyta</taxon>
        <taxon>Embryophyta</taxon>
        <taxon>Tracheophyta</taxon>
        <taxon>Spermatophyta</taxon>
        <taxon>Magnoliopsida</taxon>
        <taxon>eudicotyledons</taxon>
        <taxon>Gunneridae</taxon>
        <taxon>Pentapetalae</taxon>
        <taxon>asterids</taxon>
        <taxon>campanulids</taxon>
        <taxon>Asterales</taxon>
        <taxon>Asteraceae</taxon>
        <taxon>Carduoideae</taxon>
        <taxon>Cardueae</taxon>
        <taxon>Carduinae</taxon>
        <taxon>Cynara</taxon>
    </lineage>
</organism>
<evidence type="ECO:0000256" key="8">
    <source>
        <dbReference type="ARBA" id="ARBA00023002"/>
    </source>
</evidence>
<dbReference type="GO" id="GO:0016020">
    <property type="term" value="C:membrane"/>
    <property type="evidence" value="ECO:0007669"/>
    <property type="project" value="UniProtKB-SubCell"/>
</dbReference>
<keyword evidence="6" id="KW-0479">Metal-binding</keyword>
<evidence type="ECO:0000313" key="13">
    <source>
        <dbReference type="EMBL" id="KVH98452.1"/>
    </source>
</evidence>
<protein>
    <submittedName>
        <fullName evidence="13">Cytochrome P450</fullName>
    </submittedName>
</protein>
<accession>A0A124SDY9</accession>
<dbReference type="Pfam" id="PF00067">
    <property type="entry name" value="p450"/>
    <property type="match status" value="1"/>
</dbReference>
<dbReference type="GO" id="GO:0020037">
    <property type="term" value="F:heme binding"/>
    <property type="evidence" value="ECO:0007669"/>
    <property type="project" value="InterPro"/>
</dbReference>
<comment type="cofactor">
    <cofactor evidence="1">
        <name>heme</name>
        <dbReference type="ChEBI" id="CHEBI:30413"/>
    </cofactor>
</comment>
<evidence type="ECO:0000256" key="9">
    <source>
        <dbReference type="ARBA" id="ARBA00023004"/>
    </source>
</evidence>
<evidence type="ECO:0000256" key="1">
    <source>
        <dbReference type="ARBA" id="ARBA00001971"/>
    </source>
</evidence>
<name>A0A124SDY9_CYNCS</name>
<comment type="caution">
    <text evidence="13">The sequence shown here is derived from an EMBL/GenBank/DDBJ whole genome shotgun (WGS) entry which is preliminary data.</text>
</comment>
<evidence type="ECO:0000256" key="4">
    <source>
        <dbReference type="ARBA" id="ARBA00022617"/>
    </source>
</evidence>
<dbReference type="EMBL" id="LEKV01003796">
    <property type="protein sequence ID" value="KVH98452.1"/>
    <property type="molecule type" value="Genomic_DNA"/>
</dbReference>
<dbReference type="PANTHER" id="PTHR47955">
    <property type="entry name" value="CYTOCHROME P450 FAMILY 71 PROTEIN"/>
    <property type="match status" value="1"/>
</dbReference>
<keyword evidence="14" id="KW-1185">Reference proteome</keyword>
<comment type="similarity">
    <text evidence="3">Belongs to the cytochrome P450 family.</text>
</comment>
<keyword evidence="5" id="KW-0812">Transmembrane</keyword>
<comment type="subcellular location">
    <subcellularLocation>
        <location evidence="2">Membrane</location>
        <topology evidence="2">Single-pass membrane protein</topology>
    </subcellularLocation>
</comment>
<evidence type="ECO:0000256" key="10">
    <source>
        <dbReference type="ARBA" id="ARBA00023033"/>
    </source>
</evidence>
<dbReference type="InterPro" id="IPR001128">
    <property type="entry name" value="Cyt_P450"/>
</dbReference>
<dbReference type="GO" id="GO:0004497">
    <property type="term" value="F:monooxygenase activity"/>
    <property type="evidence" value="ECO:0007669"/>
    <property type="project" value="UniProtKB-KW"/>
</dbReference>
<dbReference type="GO" id="GO:0051762">
    <property type="term" value="P:sesquiterpene biosynthetic process"/>
    <property type="evidence" value="ECO:0007669"/>
    <property type="project" value="UniProtKB-ARBA"/>
</dbReference>
<keyword evidence="8" id="KW-0560">Oxidoreductase</keyword>
<keyword evidence="4" id="KW-0349">Heme</keyword>
<evidence type="ECO:0000256" key="3">
    <source>
        <dbReference type="ARBA" id="ARBA00010617"/>
    </source>
</evidence>